<feature type="binding site" evidence="5">
    <location>
        <position position="37"/>
    </location>
    <ligand>
        <name>AMP</name>
        <dbReference type="ChEBI" id="CHEBI:456215"/>
    </ligand>
</feature>
<evidence type="ECO:0000256" key="6">
    <source>
        <dbReference type="RuleBase" id="RU003330"/>
    </source>
</evidence>
<comment type="similarity">
    <text evidence="5 6">Belongs to the adenylate kinase family.</text>
</comment>
<dbReference type="Gene3D" id="3.40.50.300">
    <property type="entry name" value="P-loop containing nucleotide triphosphate hydrolases"/>
    <property type="match status" value="1"/>
</dbReference>
<dbReference type="InterPro" id="IPR000850">
    <property type="entry name" value="Adenylat/UMP-CMP_kin"/>
</dbReference>
<dbReference type="Pfam" id="PF00406">
    <property type="entry name" value="ADK"/>
    <property type="match status" value="1"/>
</dbReference>
<dbReference type="EC" id="2.7.4.3" evidence="5 7"/>
<comment type="caution">
    <text evidence="8">The sequence shown here is derived from an EMBL/GenBank/DDBJ whole genome shotgun (WGS) entry which is preliminary data.</text>
</comment>
<evidence type="ECO:0000313" key="9">
    <source>
        <dbReference type="Proteomes" id="UP001628220"/>
    </source>
</evidence>
<dbReference type="CDD" id="cd01428">
    <property type="entry name" value="ADK"/>
    <property type="match status" value="1"/>
</dbReference>
<dbReference type="PANTHER" id="PTHR23359">
    <property type="entry name" value="NUCLEOTIDE KINASE"/>
    <property type="match status" value="1"/>
</dbReference>
<organism evidence="8 9">
    <name type="scientific">Porphyromonas miyakawae</name>
    <dbReference type="NCBI Taxonomy" id="3137470"/>
    <lineage>
        <taxon>Bacteria</taxon>
        <taxon>Pseudomonadati</taxon>
        <taxon>Bacteroidota</taxon>
        <taxon>Bacteroidia</taxon>
        <taxon>Bacteroidales</taxon>
        <taxon>Porphyromonadaceae</taxon>
        <taxon>Porphyromonas</taxon>
    </lineage>
</organism>
<comment type="domain">
    <text evidence="5">Consists of three domains, a large central CORE domain and two small peripheral domains, NMPbind and LID, which undergo movements during catalysis. The LID domain closes over the site of phosphoryl transfer upon ATP binding. Assembling and dissambling the active center during each catalytic cycle provides an effective means to prevent ATP hydrolysis.</text>
</comment>
<dbReference type="NCBIfam" id="NF011100">
    <property type="entry name" value="PRK14527.1"/>
    <property type="match status" value="1"/>
</dbReference>
<comment type="subunit">
    <text evidence="5 7">Monomer.</text>
</comment>
<gene>
    <name evidence="5" type="primary">adk</name>
    <name evidence="8" type="ORF">Tsumi_07900</name>
</gene>
<comment type="subcellular location">
    <subcellularLocation>
        <location evidence="5 7">Cytoplasm</location>
    </subcellularLocation>
</comment>
<dbReference type="NCBIfam" id="NF011105">
    <property type="entry name" value="PRK14532.1"/>
    <property type="match status" value="1"/>
</dbReference>
<feature type="region of interest" description="NMP" evidence="5">
    <location>
        <begin position="31"/>
        <end position="60"/>
    </location>
</feature>
<evidence type="ECO:0000256" key="7">
    <source>
        <dbReference type="RuleBase" id="RU003331"/>
    </source>
</evidence>
<evidence type="ECO:0000256" key="3">
    <source>
        <dbReference type="ARBA" id="ARBA00022741"/>
    </source>
</evidence>
<evidence type="ECO:0000256" key="4">
    <source>
        <dbReference type="ARBA" id="ARBA00022777"/>
    </source>
</evidence>
<keyword evidence="9" id="KW-1185">Reference proteome</keyword>
<name>A0ABQ0E1U1_9PORP</name>
<keyword evidence="2 5" id="KW-0545">Nucleotide biosynthesis</keyword>
<reference evidence="8 9" key="1">
    <citation type="journal article" date="2025" name="Int. J. Syst. Evol. Microbiol.">
        <title>Desulfovibrio falkowii sp. nov., Porphyromonas miyakawae sp. nov., Mediterraneibacter flintii sp. nov. and Owariibacterium komagatae gen. nov., sp. nov., isolated from human faeces.</title>
        <authorList>
            <person name="Hamaguchi T."/>
            <person name="Ohara M."/>
            <person name="Hisatomi A."/>
            <person name="Sekiguchi K."/>
            <person name="Takeda J.I."/>
            <person name="Ueyama J."/>
            <person name="Ito M."/>
            <person name="Nishiwaki H."/>
            <person name="Ogi T."/>
            <person name="Hirayama M."/>
            <person name="Ohkuma M."/>
            <person name="Sakamoto M."/>
            <person name="Ohno K."/>
        </authorList>
    </citation>
    <scope>NUCLEOTIDE SEQUENCE [LARGE SCALE GENOMIC DNA]</scope>
    <source>
        <strain evidence="8 9">13CB11C</strain>
    </source>
</reference>
<feature type="binding site" evidence="5">
    <location>
        <position position="128"/>
    </location>
    <ligand>
        <name>ATP</name>
        <dbReference type="ChEBI" id="CHEBI:30616"/>
    </ligand>
</feature>
<feature type="binding site" evidence="5">
    <location>
        <position position="93"/>
    </location>
    <ligand>
        <name>AMP</name>
        <dbReference type="ChEBI" id="CHEBI:456215"/>
    </ligand>
</feature>
<feature type="binding site" evidence="5">
    <location>
        <begin position="58"/>
        <end position="60"/>
    </location>
    <ligand>
        <name>AMP</name>
        <dbReference type="ChEBI" id="CHEBI:456215"/>
    </ligand>
</feature>
<comment type="pathway">
    <text evidence="5">Purine metabolism; AMP biosynthesis via salvage pathway; AMP from ADP: step 1/1.</text>
</comment>
<dbReference type="NCBIfam" id="NF011104">
    <property type="entry name" value="PRK14531.1"/>
    <property type="match status" value="1"/>
</dbReference>
<keyword evidence="5" id="KW-0963">Cytoplasm</keyword>
<dbReference type="NCBIfam" id="NF001381">
    <property type="entry name" value="PRK00279.1-3"/>
    <property type="match status" value="1"/>
</dbReference>
<sequence>MINLILFGPPGSGKGTQGKFIQERYKLCTISMGDILRNEIALGTDLGITAKSYMDKGNLVPDEVVVGIIEHTMEQKKDCSGFLFDGFPRTVAQAKALDTMMHHHGIQVSALLELDVPEEELVKRLLLRKEIEGRSDDNIDTINNRLTVYRTQTAPIADYYRKQGLHHLIQGTGKVEEITERLYNAIDKL</sequence>
<evidence type="ECO:0000256" key="2">
    <source>
        <dbReference type="ARBA" id="ARBA00022727"/>
    </source>
</evidence>
<feature type="binding site" evidence="5">
    <location>
        <position position="134"/>
    </location>
    <ligand>
        <name>AMP</name>
        <dbReference type="ChEBI" id="CHEBI:456215"/>
    </ligand>
</feature>
<feature type="binding site" evidence="5">
    <location>
        <position position="173"/>
    </location>
    <ligand>
        <name>ATP</name>
        <dbReference type="ChEBI" id="CHEBI:30616"/>
    </ligand>
</feature>
<dbReference type="SUPFAM" id="SSF52540">
    <property type="entry name" value="P-loop containing nucleoside triphosphate hydrolases"/>
    <property type="match status" value="1"/>
</dbReference>
<comment type="catalytic activity">
    <reaction evidence="5 7">
        <text>AMP + ATP = 2 ADP</text>
        <dbReference type="Rhea" id="RHEA:12973"/>
        <dbReference type="ChEBI" id="CHEBI:30616"/>
        <dbReference type="ChEBI" id="CHEBI:456215"/>
        <dbReference type="ChEBI" id="CHEBI:456216"/>
        <dbReference type="EC" id="2.7.4.3"/>
    </reaction>
</comment>
<accession>A0ABQ0E1U1</accession>
<evidence type="ECO:0000313" key="8">
    <source>
        <dbReference type="EMBL" id="GAB1251686.1"/>
    </source>
</evidence>
<comment type="function">
    <text evidence="5">Catalyzes the reversible transfer of the terminal phosphate group between ATP and AMP. Plays an important role in cellular energy homeostasis and in adenine nucleotide metabolism.</text>
</comment>
<protein>
    <recommendedName>
        <fullName evidence="5 7">Adenylate kinase</fullName>
        <shortName evidence="5">AK</shortName>
        <ecNumber evidence="5 7">2.7.4.3</ecNumber>
    </recommendedName>
    <alternativeName>
        <fullName evidence="5">ATP-AMP transphosphorylase</fullName>
    </alternativeName>
    <alternativeName>
        <fullName evidence="5">ATP:AMP phosphotransferase</fullName>
    </alternativeName>
    <alternativeName>
        <fullName evidence="5">Adenylate monophosphate kinase</fullName>
    </alternativeName>
</protein>
<dbReference type="GO" id="GO:0016301">
    <property type="term" value="F:kinase activity"/>
    <property type="evidence" value="ECO:0007669"/>
    <property type="project" value="UniProtKB-KW"/>
</dbReference>
<keyword evidence="4 5" id="KW-0418">Kinase</keyword>
<dbReference type="InterPro" id="IPR027417">
    <property type="entry name" value="P-loop_NTPase"/>
</dbReference>
<dbReference type="InterPro" id="IPR033690">
    <property type="entry name" value="Adenylat_kinase_CS"/>
</dbReference>
<evidence type="ECO:0000256" key="1">
    <source>
        <dbReference type="ARBA" id="ARBA00022679"/>
    </source>
</evidence>
<dbReference type="EMBL" id="BAAFSF010000001">
    <property type="protein sequence ID" value="GAB1251686.1"/>
    <property type="molecule type" value="Genomic_DNA"/>
</dbReference>
<feature type="binding site" evidence="5">
    <location>
        <begin position="11"/>
        <end position="16"/>
    </location>
    <ligand>
        <name>ATP</name>
        <dbReference type="ChEBI" id="CHEBI:30616"/>
    </ligand>
</feature>
<feature type="binding site" evidence="5">
    <location>
        <begin position="86"/>
        <end position="89"/>
    </location>
    <ligand>
        <name>AMP</name>
        <dbReference type="ChEBI" id="CHEBI:456215"/>
    </ligand>
</feature>
<dbReference type="NCBIfam" id="NF011101">
    <property type="entry name" value="PRK14528.1"/>
    <property type="match status" value="1"/>
</dbReference>
<comment type="caution">
    <text evidence="5">Lacks conserved residue(s) required for the propagation of feature annotation.</text>
</comment>
<proteinExistence type="inferred from homology"/>
<dbReference type="HAMAP" id="MF_00235">
    <property type="entry name" value="Adenylate_kinase_Adk"/>
    <property type="match status" value="1"/>
</dbReference>
<keyword evidence="1 5" id="KW-0808">Transferase</keyword>
<dbReference type="PRINTS" id="PR00094">
    <property type="entry name" value="ADENYLTKNASE"/>
</dbReference>
<dbReference type="PROSITE" id="PS00113">
    <property type="entry name" value="ADENYLATE_KINASE"/>
    <property type="match status" value="1"/>
</dbReference>
<feature type="binding site" evidence="5">
    <location>
        <position position="145"/>
    </location>
    <ligand>
        <name>AMP</name>
        <dbReference type="ChEBI" id="CHEBI:456215"/>
    </ligand>
</feature>
<dbReference type="RefSeq" id="WP_411915489.1">
    <property type="nucleotide sequence ID" value="NZ_BAAFSF010000001.1"/>
</dbReference>
<evidence type="ECO:0000256" key="5">
    <source>
        <dbReference type="HAMAP-Rule" id="MF_00235"/>
    </source>
</evidence>
<dbReference type="Proteomes" id="UP001628220">
    <property type="component" value="Unassembled WGS sequence"/>
</dbReference>
<keyword evidence="5 7" id="KW-0067">ATP-binding</keyword>
<keyword evidence="3 5" id="KW-0547">Nucleotide-binding</keyword>